<protein>
    <submittedName>
        <fullName evidence="1">Uncharacterized protein</fullName>
    </submittedName>
</protein>
<gene>
    <name evidence="1" type="ORF">CTA1_8690</name>
</gene>
<evidence type="ECO:0000313" key="1">
    <source>
        <dbReference type="EMBL" id="TKW58889.1"/>
    </source>
</evidence>
<accession>A0A4U6XSZ2</accession>
<sequence>MSRGVRGGYIHSLAYKQYMGLDARPKGFPSVVEDGIVRRIACADSYSFYEYPVKLGTTQEKRPDDRHHGVATVI</sequence>
<dbReference type="AlphaFoldDB" id="A0A4U6XSZ2"/>
<evidence type="ECO:0000313" key="2">
    <source>
        <dbReference type="Proteomes" id="UP000310108"/>
    </source>
</evidence>
<keyword evidence="2" id="KW-1185">Reference proteome</keyword>
<dbReference type="EMBL" id="PJEX01000018">
    <property type="protein sequence ID" value="TKW58889.1"/>
    <property type="molecule type" value="Genomic_DNA"/>
</dbReference>
<name>A0A4U6XSZ2_9PEZI</name>
<dbReference type="Proteomes" id="UP000310108">
    <property type="component" value="Unassembled WGS sequence"/>
</dbReference>
<comment type="caution">
    <text evidence="1">The sequence shown here is derived from an EMBL/GenBank/DDBJ whole genome shotgun (WGS) entry which is preliminary data.</text>
</comment>
<proteinExistence type="predicted"/>
<organism evidence="1 2">
    <name type="scientific">Colletotrichum tanaceti</name>
    <dbReference type="NCBI Taxonomy" id="1306861"/>
    <lineage>
        <taxon>Eukaryota</taxon>
        <taxon>Fungi</taxon>
        <taxon>Dikarya</taxon>
        <taxon>Ascomycota</taxon>
        <taxon>Pezizomycotina</taxon>
        <taxon>Sordariomycetes</taxon>
        <taxon>Hypocreomycetidae</taxon>
        <taxon>Glomerellales</taxon>
        <taxon>Glomerellaceae</taxon>
        <taxon>Colletotrichum</taxon>
        <taxon>Colletotrichum destructivum species complex</taxon>
    </lineage>
</organism>
<reference evidence="1 2" key="1">
    <citation type="journal article" date="2019" name="PLoS ONE">
        <title>Comparative genome analysis indicates high evolutionary potential of pathogenicity genes in Colletotrichum tanaceti.</title>
        <authorList>
            <person name="Lelwala R.V."/>
            <person name="Korhonen P.K."/>
            <person name="Young N.D."/>
            <person name="Scott J.B."/>
            <person name="Ades P.A."/>
            <person name="Gasser R.B."/>
            <person name="Taylor P.W.J."/>
        </authorList>
    </citation>
    <scope>NUCLEOTIDE SEQUENCE [LARGE SCALE GENOMIC DNA]</scope>
    <source>
        <strain evidence="1">BRIP57314</strain>
    </source>
</reference>